<reference evidence="2" key="1">
    <citation type="journal article" date="2020" name="Stud. Mycol.">
        <title>101 Dothideomycetes genomes: a test case for predicting lifestyles and emergence of pathogens.</title>
        <authorList>
            <person name="Haridas S."/>
            <person name="Albert R."/>
            <person name="Binder M."/>
            <person name="Bloem J."/>
            <person name="Labutti K."/>
            <person name="Salamov A."/>
            <person name="Andreopoulos B."/>
            <person name="Baker S."/>
            <person name="Barry K."/>
            <person name="Bills G."/>
            <person name="Bluhm B."/>
            <person name="Cannon C."/>
            <person name="Castanera R."/>
            <person name="Culley D."/>
            <person name="Daum C."/>
            <person name="Ezra D."/>
            <person name="Gonzalez J."/>
            <person name="Henrissat B."/>
            <person name="Kuo A."/>
            <person name="Liang C."/>
            <person name="Lipzen A."/>
            <person name="Lutzoni F."/>
            <person name="Magnuson J."/>
            <person name="Mondo S."/>
            <person name="Nolan M."/>
            <person name="Ohm R."/>
            <person name="Pangilinan J."/>
            <person name="Park H.-J."/>
            <person name="Ramirez L."/>
            <person name="Alfaro M."/>
            <person name="Sun H."/>
            <person name="Tritt A."/>
            <person name="Yoshinaga Y."/>
            <person name="Zwiers L.-H."/>
            <person name="Turgeon B."/>
            <person name="Goodwin S."/>
            <person name="Spatafora J."/>
            <person name="Crous P."/>
            <person name="Grigoriev I."/>
        </authorList>
    </citation>
    <scope>NUCLEOTIDE SEQUENCE</scope>
    <source>
        <strain evidence="2">CBS 101060</strain>
    </source>
</reference>
<dbReference type="Proteomes" id="UP000799429">
    <property type="component" value="Unassembled WGS sequence"/>
</dbReference>
<organism evidence="2 3">
    <name type="scientific">Patellaria atrata CBS 101060</name>
    <dbReference type="NCBI Taxonomy" id="1346257"/>
    <lineage>
        <taxon>Eukaryota</taxon>
        <taxon>Fungi</taxon>
        <taxon>Dikarya</taxon>
        <taxon>Ascomycota</taxon>
        <taxon>Pezizomycotina</taxon>
        <taxon>Dothideomycetes</taxon>
        <taxon>Dothideomycetes incertae sedis</taxon>
        <taxon>Patellariales</taxon>
        <taxon>Patellariaceae</taxon>
        <taxon>Patellaria</taxon>
    </lineage>
</organism>
<protein>
    <submittedName>
        <fullName evidence="2">Uncharacterized protein</fullName>
    </submittedName>
</protein>
<proteinExistence type="predicted"/>
<keyword evidence="3" id="KW-1185">Reference proteome</keyword>
<dbReference type="OrthoDB" id="3647228at2759"/>
<name>A0A9P4S566_9PEZI</name>
<gene>
    <name evidence="2" type="ORF">M501DRAFT_924049</name>
</gene>
<feature type="compositionally biased region" description="Basic and acidic residues" evidence="1">
    <location>
        <begin position="205"/>
        <end position="215"/>
    </location>
</feature>
<comment type="caution">
    <text evidence="2">The sequence shown here is derived from an EMBL/GenBank/DDBJ whole genome shotgun (WGS) entry which is preliminary data.</text>
</comment>
<dbReference type="AlphaFoldDB" id="A0A9P4S566"/>
<dbReference type="EMBL" id="MU006104">
    <property type="protein sequence ID" value="KAF2836349.1"/>
    <property type="molecule type" value="Genomic_DNA"/>
</dbReference>
<accession>A0A9P4S566</accession>
<evidence type="ECO:0000256" key="1">
    <source>
        <dbReference type="SAM" id="MobiDB-lite"/>
    </source>
</evidence>
<sequence length="248" mass="28358">MAPRPSSPTSLLWAHQLKKEHTYLLERVKCVEDLIKRLETTSKNIEASEQVIKKNVADNEKRLTTISKSMDELRIWIEKLDAETHSKISDTDTRLAALGKTIGVLRTDFREMSNAVEKIDTEAENLTMRLENLETKEQKDTKLEEKIGRKDNPTDARVLSRRLDVVETGRGEDGIRMRALLGRMEVIEASNREAIEQLQQSINRETLRTTEDRRTPPMRANSELTTDGEENTQNSFGKVLVPESPQMS</sequence>
<evidence type="ECO:0000313" key="3">
    <source>
        <dbReference type="Proteomes" id="UP000799429"/>
    </source>
</evidence>
<feature type="region of interest" description="Disordered" evidence="1">
    <location>
        <begin position="201"/>
        <end position="248"/>
    </location>
</feature>
<evidence type="ECO:0000313" key="2">
    <source>
        <dbReference type="EMBL" id="KAF2836349.1"/>
    </source>
</evidence>
<feature type="non-terminal residue" evidence="2">
    <location>
        <position position="248"/>
    </location>
</feature>